<dbReference type="EMBL" id="JASUXU010000338">
    <property type="protein sequence ID" value="KAK0301614.1"/>
    <property type="molecule type" value="Genomic_DNA"/>
</dbReference>
<organism evidence="1 2">
    <name type="scientific">Friedmanniomyces endolithicus</name>
    <dbReference type="NCBI Taxonomy" id="329885"/>
    <lineage>
        <taxon>Eukaryota</taxon>
        <taxon>Fungi</taxon>
        <taxon>Dikarya</taxon>
        <taxon>Ascomycota</taxon>
        <taxon>Pezizomycotina</taxon>
        <taxon>Dothideomycetes</taxon>
        <taxon>Dothideomycetidae</taxon>
        <taxon>Mycosphaerellales</taxon>
        <taxon>Teratosphaeriaceae</taxon>
        <taxon>Friedmanniomyces</taxon>
    </lineage>
</organism>
<sequence length="235" mass="26331">MQNTKYNPTRLAYDLPETLRQNISQSLIDNTVERYGNGAFSLHPFILLHIVVCFDKAVWLWRDVVRDIETGRKADGSVYTDSFEHMHETARHVIHSSETLATALSVVQSISKDIVAHSLPSSDFDTAAVLRETDFCHSLLTSLLHRSQALEKRLANEIALAFHLDARHNNKLSSHIAELAQRDGETTKGISFLGTLFLPGTFVSRSGDIQDDFLRLYTATGCLNRHLVVLGHHAV</sequence>
<accession>A0AAN6F4A7</accession>
<evidence type="ECO:0000313" key="1">
    <source>
        <dbReference type="EMBL" id="KAK0301614.1"/>
    </source>
</evidence>
<proteinExistence type="predicted"/>
<name>A0AAN6F4A7_9PEZI</name>
<protein>
    <submittedName>
        <fullName evidence="1">Uncharacterized protein</fullName>
    </submittedName>
</protein>
<dbReference type="AlphaFoldDB" id="A0AAN6F4A7"/>
<dbReference type="Proteomes" id="UP001168146">
    <property type="component" value="Unassembled WGS sequence"/>
</dbReference>
<comment type="caution">
    <text evidence="1">The sequence shown here is derived from an EMBL/GenBank/DDBJ whole genome shotgun (WGS) entry which is preliminary data.</text>
</comment>
<reference evidence="1" key="1">
    <citation type="submission" date="2021-12" db="EMBL/GenBank/DDBJ databases">
        <title>Black yeast isolated from Biological Soil Crust.</title>
        <authorList>
            <person name="Kurbessoian T."/>
        </authorList>
    </citation>
    <scope>NUCLEOTIDE SEQUENCE</scope>
    <source>
        <strain evidence="1">CCFEE 5208</strain>
    </source>
</reference>
<gene>
    <name evidence="1" type="ORF">LTR82_018213</name>
</gene>
<evidence type="ECO:0000313" key="2">
    <source>
        <dbReference type="Proteomes" id="UP001168146"/>
    </source>
</evidence>